<comment type="caution">
    <text evidence="3">The sequence shown here is derived from an EMBL/GenBank/DDBJ whole genome shotgun (WGS) entry which is preliminary data.</text>
</comment>
<gene>
    <name evidence="3" type="ORF">OMM_09304</name>
</gene>
<dbReference type="EMBL" id="ATBP01000561">
    <property type="protein sequence ID" value="ETR69785.1"/>
    <property type="molecule type" value="Genomic_DNA"/>
</dbReference>
<dbReference type="InterPro" id="IPR013216">
    <property type="entry name" value="Methyltransf_11"/>
</dbReference>
<feature type="coiled-coil region" evidence="1">
    <location>
        <begin position="50"/>
        <end position="81"/>
    </location>
</feature>
<name>A0A1V1P4X8_9BACT</name>
<dbReference type="AlphaFoldDB" id="A0A1V1P4X8"/>
<evidence type="ECO:0000313" key="4">
    <source>
        <dbReference type="Proteomes" id="UP000189670"/>
    </source>
</evidence>
<dbReference type="InterPro" id="IPR029063">
    <property type="entry name" value="SAM-dependent_MTases_sf"/>
</dbReference>
<accession>A0A1V1P4X8</accession>
<protein>
    <recommendedName>
        <fullName evidence="2">Methyltransferase type 11 domain-containing protein</fullName>
    </recommendedName>
</protein>
<dbReference type="Proteomes" id="UP000189670">
    <property type="component" value="Unassembled WGS sequence"/>
</dbReference>
<feature type="domain" description="Methyltransferase type 11" evidence="2">
    <location>
        <begin position="4"/>
        <end position="46"/>
    </location>
</feature>
<sequence>MFHGIPYADYSVDVVYHSHVLEHMPRQFAPVFIQECFRVLKIGGIIRVAVPDLERIVREYLKNLEQALNDDEQAANRLYNYFIAKQEIEQGSALTYKYDVQFIDDSGDLDMALILMKFQELMKVEMPMKNL</sequence>
<dbReference type="Pfam" id="PF08241">
    <property type="entry name" value="Methyltransf_11"/>
    <property type="match status" value="1"/>
</dbReference>
<keyword evidence="1" id="KW-0175">Coiled coil</keyword>
<evidence type="ECO:0000256" key="1">
    <source>
        <dbReference type="SAM" id="Coils"/>
    </source>
</evidence>
<organism evidence="3 4">
    <name type="scientific">Candidatus Magnetoglobus multicellularis str. Araruama</name>
    <dbReference type="NCBI Taxonomy" id="890399"/>
    <lineage>
        <taxon>Bacteria</taxon>
        <taxon>Pseudomonadati</taxon>
        <taxon>Thermodesulfobacteriota</taxon>
        <taxon>Desulfobacteria</taxon>
        <taxon>Desulfobacterales</taxon>
        <taxon>Desulfobacteraceae</taxon>
        <taxon>Candidatus Magnetoglobus</taxon>
    </lineage>
</organism>
<dbReference type="Gene3D" id="3.40.50.150">
    <property type="entry name" value="Vaccinia Virus protein VP39"/>
    <property type="match status" value="1"/>
</dbReference>
<proteinExistence type="predicted"/>
<reference evidence="4" key="1">
    <citation type="submission" date="2012-11" db="EMBL/GenBank/DDBJ databases">
        <authorList>
            <person name="Lucero-Rivera Y.E."/>
            <person name="Tovar-Ramirez D."/>
        </authorList>
    </citation>
    <scope>NUCLEOTIDE SEQUENCE [LARGE SCALE GENOMIC DNA]</scope>
    <source>
        <strain evidence="4">Araruama</strain>
    </source>
</reference>
<evidence type="ECO:0000259" key="2">
    <source>
        <dbReference type="Pfam" id="PF08241"/>
    </source>
</evidence>
<evidence type="ECO:0000313" key="3">
    <source>
        <dbReference type="EMBL" id="ETR69785.1"/>
    </source>
</evidence>
<dbReference type="GO" id="GO:0008757">
    <property type="term" value="F:S-adenosylmethionine-dependent methyltransferase activity"/>
    <property type="evidence" value="ECO:0007669"/>
    <property type="project" value="InterPro"/>
</dbReference>
<dbReference type="SUPFAM" id="SSF53335">
    <property type="entry name" value="S-adenosyl-L-methionine-dependent methyltransferases"/>
    <property type="match status" value="1"/>
</dbReference>